<keyword evidence="2" id="KW-0732">Signal</keyword>
<dbReference type="SUPFAM" id="SSF57625">
    <property type="entry name" value="Invertebrate chitin-binding proteins"/>
    <property type="match status" value="1"/>
</dbReference>
<name>A0A8J6HDF1_TENMO</name>
<dbReference type="SMART" id="SM00494">
    <property type="entry name" value="ChtBD2"/>
    <property type="match status" value="1"/>
</dbReference>
<dbReference type="EMBL" id="JABDTM020026234">
    <property type="protein sequence ID" value="KAH0812171.1"/>
    <property type="molecule type" value="Genomic_DNA"/>
</dbReference>
<reference evidence="4" key="2">
    <citation type="submission" date="2021-08" db="EMBL/GenBank/DDBJ databases">
        <authorList>
            <person name="Eriksson T."/>
        </authorList>
    </citation>
    <scope>NUCLEOTIDE SEQUENCE</scope>
    <source>
        <strain evidence="4">Stoneville</strain>
        <tissue evidence="4">Whole head</tissue>
    </source>
</reference>
<dbReference type="AlphaFoldDB" id="A0A8J6HDF1"/>
<feature type="compositionally biased region" description="Low complexity" evidence="1">
    <location>
        <begin position="104"/>
        <end position="119"/>
    </location>
</feature>
<keyword evidence="5" id="KW-1185">Reference proteome</keyword>
<feature type="compositionally biased region" description="Acidic residues" evidence="1">
    <location>
        <begin position="124"/>
        <end position="135"/>
    </location>
</feature>
<protein>
    <recommendedName>
        <fullName evidence="3">Chitin-binding type-2 domain-containing protein</fullName>
    </recommendedName>
</protein>
<gene>
    <name evidence="4" type="ORF">GEV33_010620</name>
</gene>
<reference evidence="4" key="1">
    <citation type="journal article" date="2020" name="J Insects Food Feed">
        <title>The yellow mealworm (Tenebrio molitor) genome: a resource for the emerging insects as food and feed industry.</title>
        <authorList>
            <person name="Eriksson T."/>
            <person name="Andere A."/>
            <person name="Kelstrup H."/>
            <person name="Emery V."/>
            <person name="Picard C."/>
        </authorList>
    </citation>
    <scope>NUCLEOTIDE SEQUENCE</scope>
    <source>
        <strain evidence="4">Stoneville</strain>
        <tissue evidence="4">Whole head</tissue>
    </source>
</reference>
<organism evidence="4 5">
    <name type="scientific">Tenebrio molitor</name>
    <name type="common">Yellow mealworm beetle</name>
    <dbReference type="NCBI Taxonomy" id="7067"/>
    <lineage>
        <taxon>Eukaryota</taxon>
        <taxon>Metazoa</taxon>
        <taxon>Ecdysozoa</taxon>
        <taxon>Arthropoda</taxon>
        <taxon>Hexapoda</taxon>
        <taxon>Insecta</taxon>
        <taxon>Pterygota</taxon>
        <taxon>Neoptera</taxon>
        <taxon>Endopterygota</taxon>
        <taxon>Coleoptera</taxon>
        <taxon>Polyphaga</taxon>
        <taxon>Cucujiformia</taxon>
        <taxon>Tenebrionidae</taxon>
        <taxon>Tenebrio</taxon>
    </lineage>
</organism>
<sequence length="204" mass="22303">MNSLTIIALVLPVLVSSVPHHHGRPGYDRPNCVSCKQSGVLCVSKDAFILCKKYSRVWLTEFNTLRCPEGYLCQEGSQYPCVKDPDYNGTTNECDESASTTVKSSTSNPTGTTTIDTTTLQVDDSGESTDLVEPELGERRVSSPPECTGSGRFPGPACGQYYECESYWMLWHTYYPVLKNCESGDSFSVAKSTCVASAESECID</sequence>
<feature type="region of interest" description="Disordered" evidence="1">
    <location>
        <begin position="96"/>
        <end position="147"/>
    </location>
</feature>
<dbReference type="PROSITE" id="PS50940">
    <property type="entry name" value="CHIT_BIND_II"/>
    <property type="match status" value="1"/>
</dbReference>
<evidence type="ECO:0000256" key="2">
    <source>
        <dbReference type="SAM" id="SignalP"/>
    </source>
</evidence>
<feature type="chain" id="PRO_5035162925" description="Chitin-binding type-2 domain-containing protein" evidence="2">
    <location>
        <begin position="18"/>
        <end position="204"/>
    </location>
</feature>
<proteinExistence type="predicted"/>
<dbReference type="InterPro" id="IPR002557">
    <property type="entry name" value="Chitin-bd_dom"/>
</dbReference>
<dbReference type="GO" id="GO:0008061">
    <property type="term" value="F:chitin binding"/>
    <property type="evidence" value="ECO:0007669"/>
    <property type="project" value="InterPro"/>
</dbReference>
<evidence type="ECO:0000313" key="4">
    <source>
        <dbReference type="EMBL" id="KAH0812171.1"/>
    </source>
</evidence>
<dbReference type="GO" id="GO:0005576">
    <property type="term" value="C:extracellular region"/>
    <property type="evidence" value="ECO:0007669"/>
    <property type="project" value="InterPro"/>
</dbReference>
<feature type="domain" description="Chitin-binding type-2" evidence="3">
    <location>
        <begin position="144"/>
        <end position="204"/>
    </location>
</feature>
<evidence type="ECO:0000259" key="3">
    <source>
        <dbReference type="PROSITE" id="PS50940"/>
    </source>
</evidence>
<accession>A0A8J6HDF1</accession>
<comment type="caution">
    <text evidence="4">The sequence shown here is derived from an EMBL/GenBank/DDBJ whole genome shotgun (WGS) entry which is preliminary data.</text>
</comment>
<dbReference type="Proteomes" id="UP000719412">
    <property type="component" value="Unassembled WGS sequence"/>
</dbReference>
<evidence type="ECO:0000313" key="5">
    <source>
        <dbReference type="Proteomes" id="UP000719412"/>
    </source>
</evidence>
<evidence type="ECO:0000256" key="1">
    <source>
        <dbReference type="SAM" id="MobiDB-lite"/>
    </source>
</evidence>
<feature type="signal peptide" evidence="2">
    <location>
        <begin position="1"/>
        <end position="17"/>
    </location>
</feature>
<dbReference type="InterPro" id="IPR036508">
    <property type="entry name" value="Chitin-bd_dom_sf"/>
</dbReference>